<dbReference type="PANTHER" id="PTHR30273:SF2">
    <property type="entry name" value="PROTEIN FECR"/>
    <property type="match status" value="1"/>
</dbReference>
<dbReference type="FunFam" id="2.60.120.1440:FF:000001">
    <property type="entry name" value="Putative anti-sigma factor"/>
    <property type="match status" value="1"/>
</dbReference>
<dbReference type="InterPro" id="IPR006860">
    <property type="entry name" value="FecR"/>
</dbReference>
<dbReference type="PIRSF" id="PIRSF018266">
    <property type="entry name" value="FecR"/>
    <property type="match status" value="1"/>
</dbReference>
<keyword evidence="1" id="KW-0812">Transmembrane</keyword>
<keyword evidence="1" id="KW-1133">Transmembrane helix</keyword>
<keyword evidence="5" id="KW-1185">Reference proteome</keyword>
<evidence type="ECO:0000313" key="5">
    <source>
        <dbReference type="Proteomes" id="UP000295620"/>
    </source>
</evidence>
<accession>A0A4R6T1Y2</accession>
<feature type="domain" description="FecR protein" evidence="2">
    <location>
        <begin position="100"/>
        <end position="189"/>
    </location>
</feature>
<dbReference type="RefSeq" id="WP_133574589.1">
    <property type="nucleotide sequence ID" value="NZ_SNYC01000003.1"/>
</dbReference>
<dbReference type="InterPro" id="IPR012373">
    <property type="entry name" value="Ferrdict_sens_TM"/>
</dbReference>
<dbReference type="InterPro" id="IPR032508">
    <property type="entry name" value="FecR_C"/>
</dbReference>
<dbReference type="AlphaFoldDB" id="A0A4R6T1Y2"/>
<reference evidence="4 5" key="1">
    <citation type="submission" date="2019-03" db="EMBL/GenBank/DDBJ databases">
        <title>Genomic Encyclopedia of Archaeal and Bacterial Type Strains, Phase II (KMG-II): from individual species to whole genera.</title>
        <authorList>
            <person name="Goeker M."/>
        </authorList>
    </citation>
    <scope>NUCLEOTIDE SEQUENCE [LARGE SCALE GENOMIC DNA]</scope>
    <source>
        <strain evidence="4 5">DSM 19035</strain>
    </source>
</reference>
<dbReference type="Gene3D" id="3.55.50.30">
    <property type="match status" value="1"/>
</dbReference>
<dbReference type="Pfam" id="PF16344">
    <property type="entry name" value="FecR_C"/>
    <property type="match status" value="1"/>
</dbReference>
<comment type="caution">
    <text evidence="4">The sequence shown here is derived from an EMBL/GenBank/DDBJ whole genome shotgun (WGS) entry which is preliminary data.</text>
</comment>
<evidence type="ECO:0000256" key="1">
    <source>
        <dbReference type="SAM" id="Phobius"/>
    </source>
</evidence>
<dbReference type="Proteomes" id="UP000295620">
    <property type="component" value="Unassembled WGS sequence"/>
</dbReference>
<feature type="transmembrane region" description="Helical" evidence="1">
    <location>
        <begin position="60"/>
        <end position="81"/>
    </location>
</feature>
<feature type="domain" description="Protein FecR C-terminal" evidence="3">
    <location>
        <begin position="243"/>
        <end position="296"/>
    </location>
</feature>
<evidence type="ECO:0000259" key="2">
    <source>
        <dbReference type="Pfam" id="PF04773"/>
    </source>
</evidence>
<dbReference type="EMBL" id="SNYC01000003">
    <property type="protein sequence ID" value="TDQ11520.1"/>
    <property type="molecule type" value="Genomic_DNA"/>
</dbReference>
<sequence>MKPVNGKLPNDLEKKIKQYFDEVQKQPVDIDQVDFDQSKVHQKIHASIHTRERFKNLRQIFKYAASIAIFVSLTAVAFHFYSKPSGILQQSAMLEKKASDGNIIKMQLPDGTQVWLNAGSRLLFPAQFDADKREVTLEGEAYFDVRHDAKKPFLIHTQNMVTQVLGTSFNVSSYRQNNSIKVTVLSGKVAVYENSETGKPKPNGVLFVTANQEIVYSKSKKQFYPHKDAVKPADAAAWKEGNLIFKDTEIDEVVQRLERHYAIQIQMDPALDCPVTVNFDHEPLSRVLRVLAQLVNGRILYKDGRYHLTDVICQ</sequence>
<dbReference type="GO" id="GO:0016989">
    <property type="term" value="F:sigma factor antagonist activity"/>
    <property type="evidence" value="ECO:0007669"/>
    <property type="project" value="TreeGrafter"/>
</dbReference>
<keyword evidence="1" id="KW-0472">Membrane</keyword>
<proteinExistence type="predicted"/>
<dbReference type="Pfam" id="PF04773">
    <property type="entry name" value="FecR"/>
    <property type="match status" value="1"/>
</dbReference>
<protein>
    <submittedName>
        <fullName evidence="4">FecR family protein</fullName>
    </submittedName>
</protein>
<dbReference type="OrthoDB" id="1119382at2"/>
<name>A0A4R6T1Y2_9SPHI</name>
<evidence type="ECO:0000313" key="4">
    <source>
        <dbReference type="EMBL" id="TDQ11520.1"/>
    </source>
</evidence>
<evidence type="ECO:0000259" key="3">
    <source>
        <dbReference type="Pfam" id="PF16344"/>
    </source>
</evidence>
<dbReference type="PANTHER" id="PTHR30273">
    <property type="entry name" value="PERIPLASMIC SIGNAL SENSOR AND SIGMA FACTOR ACTIVATOR FECR-RELATED"/>
    <property type="match status" value="1"/>
</dbReference>
<gene>
    <name evidence="4" type="ORF">ATK78_0643</name>
</gene>
<dbReference type="Gene3D" id="2.60.120.1440">
    <property type="match status" value="1"/>
</dbReference>
<organism evidence="4 5">
    <name type="scientific">Pedobacter metabolipauper</name>
    <dbReference type="NCBI Taxonomy" id="425513"/>
    <lineage>
        <taxon>Bacteria</taxon>
        <taxon>Pseudomonadati</taxon>
        <taxon>Bacteroidota</taxon>
        <taxon>Sphingobacteriia</taxon>
        <taxon>Sphingobacteriales</taxon>
        <taxon>Sphingobacteriaceae</taxon>
        <taxon>Pedobacter</taxon>
    </lineage>
</organism>